<comment type="caution">
    <text evidence="2">The sequence shown here is derived from an EMBL/GenBank/DDBJ whole genome shotgun (WGS) entry which is preliminary data.</text>
</comment>
<feature type="domain" description="AB hydrolase-1" evidence="1">
    <location>
        <begin position="57"/>
        <end position="248"/>
    </location>
</feature>
<dbReference type="RefSeq" id="WP_378131210.1">
    <property type="nucleotide sequence ID" value="NZ_JBHSMI010000013.1"/>
</dbReference>
<dbReference type="Gene3D" id="3.40.50.1820">
    <property type="entry name" value="alpha/beta hydrolase"/>
    <property type="match status" value="1"/>
</dbReference>
<sequence length="296" mass="33301">MHYYDHYAAEAGIPVRGYFAGYYVSGHPLAPVGYRPWTDHLSASSLYPSTQTQPLTFVLVHGSWADASFWNGVAGELRKMGHKVFVPEYPGHGADTNTNVTHGMISKAVADYIIANDLRDVILVGHSFGGSVIQKVAELVPDRLKRIVFIDGFVIPDGQSVADQFPDSMRQGFEQLRRMSKDDTIMLPFDVFRDTFVNTADLATARKLYSEIRPEPAKPLFEKLDTKKFFSLNVPKSYVFLMEDAAVPQAEGFGWHPHMSSRLGQFRLIKSHGDHMTQFRTEPALLARKLYEASRD</sequence>
<protein>
    <submittedName>
        <fullName evidence="2">Alpha/beta fold hydrolase</fullName>
    </submittedName>
</protein>
<dbReference type="InterPro" id="IPR000073">
    <property type="entry name" value="AB_hydrolase_1"/>
</dbReference>
<dbReference type="EMBL" id="JBHSMI010000013">
    <property type="protein sequence ID" value="MFC5402609.1"/>
    <property type="molecule type" value="Genomic_DNA"/>
</dbReference>
<keyword evidence="3" id="KW-1185">Reference proteome</keyword>
<dbReference type="GO" id="GO:0016787">
    <property type="term" value="F:hydrolase activity"/>
    <property type="evidence" value="ECO:0007669"/>
    <property type="project" value="UniProtKB-KW"/>
</dbReference>
<dbReference type="PRINTS" id="PR00111">
    <property type="entry name" value="ABHYDROLASE"/>
</dbReference>
<gene>
    <name evidence="2" type="ORF">ACFPOF_07640</name>
</gene>
<dbReference type="PANTHER" id="PTHR37017">
    <property type="entry name" value="AB HYDROLASE-1 DOMAIN-CONTAINING PROTEIN-RELATED"/>
    <property type="match status" value="1"/>
</dbReference>
<keyword evidence="2" id="KW-0378">Hydrolase</keyword>
<dbReference type="Proteomes" id="UP001596113">
    <property type="component" value="Unassembled WGS sequence"/>
</dbReference>
<evidence type="ECO:0000313" key="2">
    <source>
        <dbReference type="EMBL" id="MFC5402609.1"/>
    </source>
</evidence>
<organism evidence="2 3">
    <name type="scientific">Cohnella soli</name>
    <dbReference type="NCBI Taxonomy" id="425005"/>
    <lineage>
        <taxon>Bacteria</taxon>
        <taxon>Bacillati</taxon>
        <taxon>Bacillota</taxon>
        <taxon>Bacilli</taxon>
        <taxon>Bacillales</taxon>
        <taxon>Paenibacillaceae</taxon>
        <taxon>Cohnella</taxon>
    </lineage>
</organism>
<evidence type="ECO:0000313" key="3">
    <source>
        <dbReference type="Proteomes" id="UP001596113"/>
    </source>
</evidence>
<dbReference type="Pfam" id="PF12697">
    <property type="entry name" value="Abhydrolase_6"/>
    <property type="match status" value="1"/>
</dbReference>
<reference evidence="3" key="1">
    <citation type="journal article" date="2019" name="Int. J. Syst. Evol. Microbiol.">
        <title>The Global Catalogue of Microorganisms (GCM) 10K type strain sequencing project: providing services to taxonomists for standard genome sequencing and annotation.</title>
        <authorList>
            <consortium name="The Broad Institute Genomics Platform"/>
            <consortium name="The Broad Institute Genome Sequencing Center for Infectious Disease"/>
            <person name="Wu L."/>
            <person name="Ma J."/>
        </authorList>
    </citation>
    <scope>NUCLEOTIDE SEQUENCE [LARGE SCALE GENOMIC DNA]</scope>
    <source>
        <strain evidence="3">CGMCC 1.18575</strain>
    </source>
</reference>
<dbReference type="InterPro" id="IPR029058">
    <property type="entry name" value="AB_hydrolase_fold"/>
</dbReference>
<dbReference type="InterPro" id="IPR052897">
    <property type="entry name" value="Sec-Metab_Biosynth_Hydrolase"/>
</dbReference>
<accession>A0ABW0HMZ7</accession>
<dbReference type="SUPFAM" id="SSF53474">
    <property type="entry name" value="alpha/beta-Hydrolases"/>
    <property type="match status" value="1"/>
</dbReference>
<proteinExistence type="predicted"/>
<evidence type="ECO:0000259" key="1">
    <source>
        <dbReference type="Pfam" id="PF12697"/>
    </source>
</evidence>
<name>A0ABW0HMZ7_9BACL</name>
<dbReference type="PANTHER" id="PTHR37017:SF11">
    <property type="entry name" value="ESTERASE_LIPASE_THIOESTERASE DOMAIN-CONTAINING PROTEIN"/>
    <property type="match status" value="1"/>
</dbReference>